<dbReference type="Proteomes" id="UP000515679">
    <property type="component" value="Chromosome"/>
</dbReference>
<dbReference type="InterPro" id="IPR038756">
    <property type="entry name" value="CheX-like"/>
</dbReference>
<evidence type="ECO:0000313" key="4">
    <source>
        <dbReference type="Proteomes" id="UP000515679"/>
    </source>
</evidence>
<dbReference type="EMBL" id="CP041969">
    <property type="protein sequence ID" value="QMV41972.1"/>
    <property type="molecule type" value="Genomic_DNA"/>
</dbReference>
<feature type="domain" description="Chemotaxis phosphatase CheX-like" evidence="2">
    <location>
        <begin position="44"/>
        <end position="120"/>
    </location>
</feature>
<dbReference type="InterPro" id="IPR028051">
    <property type="entry name" value="CheX-like_dom"/>
</dbReference>
<reference evidence="3 4" key="1">
    <citation type="submission" date="2019-07" db="EMBL/GenBank/DDBJ databases">
        <authorList>
            <person name="Kim J.K."/>
            <person name="Cheong H.-M."/>
            <person name="Choi Y."/>
            <person name="Hwang K.J."/>
            <person name="Lee S."/>
            <person name="Choi C."/>
        </authorList>
    </citation>
    <scope>NUCLEOTIDE SEQUENCE [LARGE SCALE GENOMIC DNA]</scope>
    <source>
        <strain evidence="3 4">KS 22</strain>
    </source>
</reference>
<organism evidence="3 4">
    <name type="scientific">Cohnella cholangitidis</name>
    <dbReference type="NCBI Taxonomy" id="2598458"/>
    <lineage>
        <taxon>Bacteria</taxon>
        <taxon>Bacillati</taxon>
        <taxon>Bacillota</taxon>
        <taxon>Bacilli</taxon>
        <taxon>Bacillales</taxon>
        <taxon>Paenibacillaceae</taxon>
        <taxon>Cohnella</taxon>
    </lineage>
</organism>
<dbReference type="GO" id="GO:0006935">
    <property type="term" value="P:chemotaxis"/>
    <property type="evidence" value="ECO:0007669"/>
    <property type="project" value="UniProtKB-KW"/>
</dbReference>
<dbReference type="RefSeq" id="WP_182303361.1">
    <property type="nucleotide sequence ID" value="NZ_CP041969.1"/>
</dbReference>
<name>A0A7G5BYD8_9BACL</name>
<dbReference type="AlphaFoldDB" id="A0A7G5BYD8"/>
<dbReference type="CDD" id="cd17906">
    <property type="entry name" value="CheX"/>
    <property type="match status" value="1"/>
</dbReference>
<evidence type="ECO:0000313" key="3">
    <source>
        <dbReference type="EMBL" id="QMV41972.1"/>
    </source>
</evidence>
<dbReference type="Pfam" id="PF13690">
    <property type="entry name" value="CheX"/>
    <property type="match status" value="1"/>
</dbReference>
<keyword evidence="1" id="KW-0145">Chemotaxis</keyword>
<accession>A0A7G5BYD8</accession>
<evidence type="ECO:0000259" key="2">
    <source>
        <dbReference type="Pfam" id="PF13690"/>
    </source>
</evidence>
<proteinExistence type="predicted"/>
<dbReference type="KEGG" id="cchl:FPL14_12805"/>
<dbReference type="InterPro" id="IPR028976">
    <property type="entry name" value="CheC-like_sf"/>
</dbReference>
<protein>
    <submittedName>
        <fullName evidence="3">Chemotaxis protein CheX</fullName>
    </submittedName>
</protein>
<dbReference type="PANTHER" id="PTHR39452">
    <property type="entry name" value="CHEY-P PHOSPHATASE CHEX"/>
    <property type="match status" value="1"/>
</dbReference>
<dbReference type="PANTHER" id="PTHR39452:SF1">
    <property type="entry name" value="CHEY-P PHOSPHATASE CHEX"/>
    <property type="match status" value="1"/>
</dbReference>
<dbReference type="Gene3D" id="3.40.1550.10">
    <property type="entry name" value="CheC-like"/>
    <property type="match status" value="1"/>
</dbReference>
<keyword evidence="4" id="KW-1185">Reference proteome</keyword>
<dbReference type="SUPFAM" id="SSF103039">
    <property type="entry name" value="CheC-like"/>
    <property type="match status" value="1"/>
</dbReference>
<sequence>MDNQAGVKDLLNSAIESVSQVIPAATEVYPPKAFQQTTLQSHMSVLVGITGDVSGRVVLEGEGPTFSSLGESMFGMPLQGEMLHSFVGEIANMIAGTTSSILSQKGRKIDITPPTVVVGTFQMFGFEQGISVPIHIANVGEVNMILLLQK</sequence>
<evidence type="ECO:0000256" key="1">
    <source>
        <dbReference type="ARBA" id="ARBA00022500"/>
    </source>
</evidence>
<gene>
    <name evidence="3" type="ORF">FPL14_12805</name>
</gene>